<dbReference type="Proteomes" id="UP001595379">
    <property type="component" value="Unassembled WGS sequence"/>
</dbReference>
<comment type="caution">
    <text evidence="2">The sequence shown here is derived from an EMBL/GenBank/DDBJ whole genome shotgun (WGS) entry which is preliminary data.</text>
</comment>
<feature type="signal peptide" evidence="1">
    <location>
        <begin position="1"/>
        <end position="25"/>
    </location>
</feature>
<feature type="chain" id="PRO_5047145256" evidence="1">
    <location>
        <begin position="26"/>
        <end position="267"/>
    </location>
</feature>
<dbReference type="Pfam" id="PF09982">
    <property type="entry name" value="LpxR"/>
    <property type="match status" value="1"/>
</dbReference>
<dbReference type="InterPro" id="IPR037107">
    <property type="entry name" value="Put_OMP_sf"/>
</dbReference>
<evidence type="ECO:0000313" key="2">
    <source>
        <dbReference type="EMBL" id="MFC2925328.1"/>
    </source>
</evidence>
<organism evidence="2 3">
    <name type="scientific">Hyphobacterium vulgare</name>
    <dbReference type="NCBI Taxonomy" id="1736751"/>
    <lineage>
        <taxon>Bacteria</taxon>
        <taxon>Pseudomonadati</taxon>
        <taxon>Pseudomonadota</taxon>
        <taxon>Alphaproteobacteria</taxon>
        <taxon>Maricaulales</taxon>
        <taxon>Maricaulaceae</taxon>
        <taxon>Hyphobacterium</taxon>
    </lineage>
</organism>
<dbReference type="EMBL" id="JBHRSV010000002">
    <property type="protein sequence ID" value="MFC2925328.1"/>
    <property type="molecule type" value="Genomic_DNA"/>
</dbReference>
<gene>
    <name evidence="2" type="ORF">ACFOOR_04340</name>
</gene>
<accession>A0ABV6ZV95</accession>
<reference evidence="3" key="1">
    <citation type="journal article" date="2019" name="Int. J. Syst. Evol. Microbiol.">
        <title>The Global Catalogue of Microorganisms (GCM) 10K type strain sequencing project: providing services to taxonomists for standard genome sequencing and annotation.</title>
        <authorList>
            <consortium name="The Broad Institute Genomics Platform"/>
            <consortium name="The Broad Institute Genome Sequencing Center for Infectious Disease"/>
            <person name="Wu L."/>
            <person name="Ma J."/>
        </authorList>
    </citation>
    <scope>NUCLEOTIDE SEQUENCE [LARGE SCALE GENOMIC DNA]</scope>
    <source>
        <strain evidence="3">KCTC 52487</strain>
    </source>
</reference>
<protein>
    <submittedName>
        <fullName evidence="2">Lipid A-modifier LpxR family protein</fullName>
    </submittedName>
</protein>
<sequence>MDRVSNIACLASGMVAFAAVSPAVAQSGDWDALESVRAPLLQERPGTLSREAADVAASALSVRSGLPGSVTAFSGTGISSTPLGETGAIEVRVYDPYEATIANIMFSADVLADRALVHTGEAARSSVSVDYVMAYDTAGGDGQLDFGIRPRAGVSFGPDGTAAGAGAEVRLGRYLDDADGERPSWYVFAGAERSALLYDPSAGFNMRDAMSLQPYAVVGDAQAGVAMRFGSADLSLAYVRREREFTAGTEEFDAHEDFAAVSISRRW</sequence>
<dbReference type="RefSeq" id="WP_343165106.1">
    <property type="nucleotide sequence ID" value="NZ_JBHRSV010000002.1"/>
</dbReference>
<keyword evidence="3" id="KW-1185">Reference proteome</keyword>
<proteinExistence type="predicted"/>
<evidence type="ECO:0000256" key="1">
    <source>
        <dbReference type="SAM" id="SignalP"/>
    </source>
</evidence>
<keyword evidence="1" id="KW-0732">Signal</keyword>
<name>A0ABV6ZV95_9PROT</name>
<dbReference type="Gene3D" id="2.40.128.140">
    <property type="entry name" value="Outer membrane protein"/>
    <property type="match status" value="1"/>
</dbReference>
<dbReference type="InterPro" id="IPR018707">
    <property type="entry name" value="LpxR"/>
</dbReference>
<evidence type="ECO:0000313" key="3">
    <source>
        <dbReference type="Proteomes" id="UP001595379"/>
    </source>
</evidence>